<comment type="caution">
    <text evidence="1">The sequence shown here is derived from an EMBL/GenBank/DDBJ whole genome shotgun (WGS) entry which is preliminary data.</text>
</comment>
<reference evidence="1" key="1">
    <citation type="submission" date="2021-02" db="EMBL/GenBank/DDBJ databases">
        <authorList>
            <person name="Dougan E. K."/>
            <person name="Rhodes N."/>
            <person name="Thang M."/>
            <person name="Chan C."/>
        </authorList>
    </citation>
    <scope>NUCLEOTIDE SEQUENCE</scope>
</reference>
<dbReference type="AlphaFoldDB" id="A0A812TXP9"/>
<proteinExistence type="predicted"/>
<accession>A0A812TXP9</accession>
<sequence length="92" mass="10231">KLVVQKNVTQPHTWPAICRETLQAAVKHCVAGAQLLNLAAFLFRDWVTKDDVPAVKADTLVYKILLFANPLFSPGWTVIKVFRGSFTHAVAK</sequence>
<feature type="non-terminal residue" evidence="1">
    <location>
        <position position="92"/>
    </location>
</feature>
<feature type="non-terminal residue" evidence="1">
    <location>
        <position position="1"/>
    </location>
</feature>
<gene>
    <name evidence="1" type="ORF">SNAT2548_LOCUS30733</name>
</gene>
<name>A0A812TXP9_9DINO</name>
<dbReference type="EMBL" id="CAJNDS010002621">
    <property type="protein sequence ID" value="CAE7547580.1"/>
    <property type="molecule type" value="Genomic_DNA"/>
</dbReference>
<organism evidence="1 2">
    <name type="scientific">Symbiodinium natans</name>
    <dbReference type="NCBI Taxonomy" id="878477"/>
    <lineage>
        <taxon>Eukaryota</taxon>
        <taxon>Sar</taxon>
        <taxon>Alveolata</taxon>
        <taxon>Dinophyceae</taxon>
        <taxon>Suessiales</taxon>
        <taxon>Symbiodiniaceae</taxon>
        <taxon>Symbiodinium</taxon>
    </lineage>
</organism>
<keyword evidence="2" id="KW-1185">Reference proteome</keyword>
<evidence type="ECO:0000313" key="1">
    <source>
        <dbReference type="EMBL" id="CAE7547580.1"/>
    </source>
</evidence>
<dbReference type="Proteomes" id="UP000604046">
    <property type="component" value="Unassembled WGS sequence"/>
</dbReference>
<protein>
    <submittedName>
        <fullName evidence="1">Uncharacterized protein</fullName>
    </submittedName>
</protein>
<evidence type="ECO:0000313" key="2">
    <source>
        <dbReference type="Proteomes" id="UP000604046"/>
    </source>
</evidence>